<dbReference type="Pfam" id="PF01846">
    <property type="entry name" value="FF"/>
    <property type="match status" value="3"/>
</dbReference>
<keyword evidence="4" id="KW-0508">mRNA splicing</keyword>
<keyword evidence="5" id="KW-0539">Nucleus</keyword>
<keyword evidence="2" id="KW-0507">mRNA processing</keyword>
<feature type="compositionally biased region" description="Low complexity" evidence="7">
    <location>
        <begin position="113"/>
        <end position="143"/>
    </location>
</feature>
<comment type="caution">
    <text evidence="10">The sequence shown here is derived from an EMBL/GenBank/DDBJ whole genome shotgun (WGS) entry which is preliminary data.</text>
</comment>
<gene>
    <name evidence="10" type="ORF">EC957_001821</name>
</gene>
<dbReference type="PANTHER" id="PTHR11864">
    <property type="entry name" value="PRE-MRNA-PROCESSING PROTEIN PRP40"/>
    <property type="match status" value="1"/>
</dbReference>
<keyword evidence="3" id="KW-0677">Repeat</keyword>
<evidence type="ECO:0000259" key="8">
    <source>
        <dbReference type="PROSITE" id="PS50020"/>
    </source>
</evidence>
<dbReference type="InterPro" id="IPR036020">
    <property type="entry name" value="WW_dom_sf"/>
</dbReference>
<comment type="subcellular location">
    <subcellularLocation>
        <location evidence="1">Nucleus</location>
    </subcellularLocation>
</comment>
<feature type="compositionally biased region" description="Low complexity" evidence="7">
    <location>
        <begin position="696"/>
        <end position="747"/>
    </location>
</feature>
<feature type="coiled-coil region" evidence="6">
    <location>
        <begin position="447"/>
        <end position="474"/>
    </location>
</feature>
<dbReference type="SUPFAM" id="SSF51045">
    <property type="entry name" value="WW domain"/>
    <property type="match status" value="2"/>
</dbReference>
<feature type="domain" description="FF" evidence="9">
    <location>
        <begin position="474"/>
        <end position="536"/>
    </location>
</feature>
<dbReference type="SMART" id="SM00441">
    <property type="entry name" value="FF"/>
    <property type="match status" value="5"/>
</dbReference>
<feature type="domain" description="WW" evidence="8">
    <location>
        <begin position="67"/>
        <end position="94"/>
    </location>
</feature>
<sequence>MPESHATPSTTAPPAAADATETKSLWTEYTHQDGRKYYYHTVTKQTVWQKPDELKTPKELALEACVWKEYSTPEGKKYYHNAKSSETVWTAPEEYKALFDELAEETKAKEKAAAAATPAASGAATTSTAASASATAIAAPTTASVVTPAPVATQMSSLPVRPMTPNSSSTVSIPSPLRHQAIPPASRQHQHQQSSLPPRDLNGPPSFMPHQNPSFRQPAFHHQQGARPPRFQQSFVPQESTTTRVSLRESEVSQTPEFATRHEAEEAFKGLLKETGVTSTWTWEQTMRAVVTNPMYRALKTTAERKTAFQEYVDDCRVQERKEEKERQQKQKQDLLDLLKSSDKVTHASRYTTISRLFAEEAAFKAIEDDRLRFSIFDSYVSDLIRQEKEEARQRRKSGMSALLSLYQSMEGITLLTRWSQAQEMLQENNEFKDNEVMSGLNKIDQLAVFEDHIKQLEKEYDQNRIRERVLRKRNERKRREGFKELLSELRTSGQLNAKSCWMQIHPLIKDDARYTSILGQPGSTPMELFWDLIEDLDERLYQDRKMIQNLLSNMDYQVQPETTFDEFQAAVSKQEKAADILTEDLKLIFEQLLGKAIHHSKEEKRRQEKLARKKAESFRFMLKNLDPVVTVDSTWDDVKVKAESTSEYTALETDEKRKEIFDRYIERLKERVSKTHDSDDEDGSILEDDADLQNRRSGASGASSARGGTSTSHSNKLQSSISSSSRNSHNNHHNNNNNNNSSSSSNHHGDGSRRSNQSSRDVASSGYKRPHQGEKGSRSGERGAVGSGSEDESENHDHPSKKSKPGVEESTEATENESTKDVPMKDANGEDEEAKETTSAN</sequence>
<dbReference type="Gene3D" id="2.20.70.10">
    <property type="match status" value="2"/>
</dbReference>
<feature type="domain" description="WW" evidence="8">
    <location>
        <begin position="20"/>
        <end position="53"/>
    </location>
</feature>
<keyword evidence="11" id="KW-1185">Reference proteome</keyword>
<feature type="domain" description="FF" evidence="9">
    <location>
        <begin position="261"/>
        <end position="315"/>
    </location>
</feature>
<feature type="region of interest" description="Disordered" evidence="7">
    <location>
        <begin position="156"/>
        <end position="259"/>
    </location>
</feature>
<feature type="region of interest" description="Disordered" evidence="7">
    <location>
        <begin position="674"/>
        <end position="842"/>
    </location>
</feature>
<dbReference type="AlphaFoldDB" id="A0A9P6F653"/>
<evidence type="ECO:0000256" key="5">
    <source>
        <dbReference type="ARBA" id="ARBA00023242"/>
    </source>
</evidence>
<dbReference type="Pfam" id="PF00397">
    <property type="entry name" value="WW"/>
    <property type="match status" value="2"/>
</dbReference>
<dbReference type="SUPFAM" id="SSF81698">
    <property type="entry name" value="FF domain"/>
    <property type="match status" value="5"/>
</dbReference>
<feature type="domain" description="FF" evidence="9">
    <location>
        <begin position="389"/>
        <end position="456"/>
    </location>
</feature>
<dbReference type="InterPro" id="IPR039726">
    <property type="entry name" value="Prp40-like"/>
</dbReference>
<evidence type="ECO:0000313" key="11">
    <source>
        <dbReference type="Proteomes" id="UP000723463"/>
    </source>
</evidence>
<feature type="compositionally biased region" description="Basic and acidic residues" evidence="7">
    <location>
        <begin position="772"/>
        <end position="782"/>
    </location>
</feature>
<keyword evidence="6" id="KW-0175">Coiled coil</keyword>
<dbReference type="SMART" id="SM00456">
    <property type="entry name" value="WW"/>
    <property type="match status" value="2"/>
</dbReference>
<name>A0A9P6F653_9FUNG</name>
<feature type="region of interest" description="Disordered" evidence="7">
    <location>
        <begin position="107"/>
        <end position="143"/>
    </location>
</feature>
<feature type="compositionally biased region" description="Low complexity" evidence="7">
    <location>
        <begin position="1"/>
        <end position="19"/>
    </location>
</feature>
<evidence type="ECO:0000256" key="1">
    <source>
        <dbReference type="ARBA" id="ARBA00004123"/>
    </source>
</evidence>
<dbReference type="PROSITE" id="PS50020">
    <property type="entry name" value="WW_DOMAIN_2"/>
    <property type="match status" value="2"/>
</dbReference>
<evidence type="ECO:0000256" key="7">
    <source>
        <dbReference type="SAM" id="MobiDB-lite"/>
    </source>
</evidence>
<dbReference type="PANTHER" id="PTHR11864:SF0">
    <property type="entry name" value="PRP40 PRE-MRNA PROCESSING FACTOR 40 HOMOLOG A (YEAST)"/>
    <property type="match status" value="1"/>
</dbReference>
<feature type="domain" description="FF" evidence="9">
    <location>
        <begin position="610"/>
        <end position="668"/>
    </location>
</feature>
<dbReference type="GO" id="GO:0003723">
    <property type="term" value="F:RNA binding"/>
    <property type="evidence" value="ECO:0007669"/>
    <property type="project" value="TreeGrafter"/>
</dbReference>
<dbReference type="InterPro" id="IPR001202">
    <property type="entry name" value="WW_dom"/>
</dbReference>
<dbReference type="FunFam" id="1.10.10.440:FF:000013">
    <property type="entry name" value="pre-mRNA-processing protein 40A isoform X1"/>
    <property type="match status" value="1"/>
</dbReference>
<evidence type="ECO:0000259" key="9">
    <source>
        <dbReference type="PROSITE" id="PS51676"/>
    </source>
</evidence>
<feature type="compositionally biased region" description="Basic and acidic residues" evidence="7">
    <location>
        <begin position="818"/>
        <end position="829"/>
    </location>
</feature>
<dbReference type="InterPro" id="IPR002713">
    <property type="entry name" value="FF_domain"/>
</dbReference>
<feature type="region of interest" description="Disordered" evidence="7">
    <location>
        <begin position="1"/>
        <end position="21"/>
    </location>
</feature>
<dbReference type="EMBL" id="JAAAXW010000134">
    <property type="protein sequence ID" value="KAF9542614.1"/>
    <property type="molecule type" value="Genomic_DNA"/>
</dbReference>
<feature type="compositionally biased region" description="Polar residues" evidence="7">
    <location>
        <begin position="164"/>
        <end position="173"/>
    </location>
</feature>
<dbReference type="PROSITE" id="PS51676">
    <property type="entry name" value="FF"/>
    <property type="match status" value="4"/>
</dbReference>
<reference evidence="10" key="1">
    <citation type="journal article" date="2020" name="Fungal Divers.">
        <title>Resolving the Mortierellaceae phylogeny through synthesis of multi-gene phylogenetics and phylogenomics.</title>
        <authorList>
            <person name="Vandepol N."/>
            <person name="Liber J."/>
            <person name="Desiro A."/>
            <person name="Na H."/>
            <person name="Kennedy M."/>
            <person name="Barry K."/>
            <person name="Grigoriev I.V."/>
            <person name="Miller A.N."/>
            <person name="O'Donnell K."/>
            <person name="Stajich J.E."/>
            <person name="Bonito G."/>
        </authorList>
    </citation>
    <scope>NUCLEOTIDE SEQUENCE</scope>
    <source>
        <strain evidence="10">NRRL 2591</strain>
    </source>
</reference>
<evidence type="ECO:0000256" key="4">
    <source>
        <dbReference type="ARBA" id="ARBA00023187"/>
    </source>
</evidence>
<evidence type="ECO:0000256" key="2">
    <source>
        <dbReference type="ARBA" id="ARBA00022664"/>
    </source>
</evidence>
<dbReference type="Gene3D" id="1.10.10.440">
    <property type="entry name" value="FF domain"/>
    <property type="match status" value="5"/>
</dbReference>
<dbReference type="GO" id="GO:0071004">
    <property type="term" value="C:U2-type prespliceosome"/>
    <property type="evidence" value="ECO:0007669"/>
    <property type="project" value="TreeGrafter"/>
</dbReference>
<evidence type="ECO:0000313" key="10">
    <source>
        <dbReference type="EMBL" id="KAF9542614.1"/>
    </source>
</evidence>
<evidence type="ECO:0000256" key="3">
    <source>
        <dbReference type="ARBA" id="ARBA00022737"/>
    </source>
</evidence>
<dbReference type="InterPro" id="IPR036517">
    <property type="entry name" value="FF_domain_sf"/>
</dbReference>
<dbReference type="CDD" id="cd00201">
    <property type="entry name" value="WW"/>
    <property type="match status" value="2"/>
</dbReference>
<dbReference type="GO" id="GO:0005685">
    <property type="term" value="C:U1 snRNP"/>
    <property type="evidence" value="ECO:0007669"/>
    <property type="project" value="TreeGrafter"/>
</dbReference>
<dbReference type="Proteomes" id="UP000723463">
    <property type="component" value="Unassembled WGS sequence"/>
</dbReference>
<feature type="compositionally biased region" description="Polar residues" evidence="7">
    <location>
        <begin position="231"/>
        <end position="245"/>
    </location>
</feature>
<dbReference type="Pfam" id="PF25432">
    <property type="entry name" value="FF_PRPF40A"/>
    <property type="match status" value="1"/>
</dbReference>
<protein>
    <submittedName>
        <fullName evidence="10">Uncharacterized protein</fullName>
    </submittedName>
</protein>
<dbReference type="GO" id="GO:0045292">
    <property type="term" value="P:mRNA cis splicing, via spliceosome"/>
    <property type="evidence" value="ECO:0007669"/>
    <property type="project" value="InterPro"/>
</dbReference>
<feature type="compositionally biased region" description="Acidic residues" evidence="7">
    <location>
        <begin position="679"/>
        <end position="692"/>
    </location>
</feature>
<proteinExistence type="predicted"/>
<evidence type="ECO:0000256" key="6">
    <source>
        <dbReference type="SAM" id="Coils"/>
    </source>
</evidence>
<organism evidence="10 11">
    <name type="scientific">Mortierella hygrophila</name>
    <dbReference type="NCBI Taxonomy" id="979708"/>
    <lineage>
        <taxon>Eukaryota</taxon>
        <taxon>Fungi</taxon>
        <taxon>Fungi incertae sedis</taxon>
        <taxon>Mucoromycota</taxon>
        <taxon>Mortierellomycotina</taxon>
        <taxon>Mortierellomycetes</taxon>
        <taxon>Mortierellales</taxon>
        <taxon>Mortierellaceae</taxon>
        <taxon>Mortierella</taxon>
    </lineage>
</organism>
<accession>A0A9P6F653</accession>